<keyword evidence="4" id="KW-1185">Reference proteome</keyword>
<evidence type="ECO:0000313" key="2">
    <source>
        <dbReference type="EMBL" id="RGC49412.1"/>
    </source>
</evidence>
<comment type="caution">
    <text evidence="1">The sequence shown here is derived from an EMBL/GenBank/DDBJ whole genome shotgun (WGS) entry which is preliminary data.</text>
</comment>
<protein>
    <recommendedName>
        <fullName evidence="5">YbjN domain-containing protein</fullName>
    </recommendedName>
</protein>
<proteinExistence type="predicted"/>
<reference evidence="3 4" key="1">
    <citation type="submission" date="2018-08" db="EMBL/GenBank/DDBJ databases">
        <title>A genome reference for cultivated species of the human gut microbiota.</title>
        <authorList>
            <person name="Zou Y."/>
            <person name="Xue W."/>
            <person name="Luo G."/>
        </authorList>
    </citation>
    <scope>NUCLEOTIDE SEQUENCE [LARGE SCALE GENOMIC DNA]</scope>
    <source>
        <strain evidence="1 3">AF45-17</strain>
        <strain evidence="2 4">AM28-39</strain>
    </source>
</reference>
<evidence type="ECO:0000313" key="3">
    <source>
        <dbReference type="Proteomes" id="UP000260773"/>
    </source>
</evidence>
<evidence type="ECO:0000313" key="4">
    <source>
        <dbReference type="Proteomes" id="UP000261231"/>
    </source>
</evidence>
<dbReference type="EMBL" id="QVEP01000076">
    <property type="protein sequence ID" value="RGB72429.1"/>
    <property type="molecule type" value="Genomic_DNA"/>
</dbReference>
<dbReference type="Proteomes" id="UP000260773">
    <property type="component" value="Unassembled WGS sequence"/>
</dbReference>
<dbReference type="Proteomes" id="UP000261231">
    <property type="component" value="Unassembled WGS sequence"/>
</dbReference>
<organism evidence="1 3">
    <name type="scientific">Coprococcus catus</name>
    <dbReference type="NCBI Taxonomy" id="116085"/>
    <lineage>
        <taxon>Bacteria</taxon>
        <taxon>Bacillati</taxon>
        <taxon>Bacillota</taxon>
        <taxon>Clostridia</taxon>
        <taxon>Lachnospirales</taxon>
        <taxon>Lachnospiraceae</taxon>
        <taxon>Coprococcus</taxon>
    </lineage>
</organism>
<dbReference type="EMBL" id="QVFD01000003">
    <property type="protein sequence ID" value="RGC49412.1"/>
    <property type="molecule type" value="Genomic_DNA"/>
</dbReference>
<dbReference type="InterPro" id="IPR019660">
    <property type="entry name" value="Put_sensory_transdc_reg_YbjN"/>
</dbReference>
<name>A0A3E2TC34_9FIRM</name>
<dbReference type="AlphaFoldDB" id="A0A3E2TC34"/>
<gene>
    <name evidence="1" type="ORF">DW070_16520</name>
    <name evidence="2" type="ORF">DW747_05590</name>
</gene>
<sequence>MLRTTELFINELKERALNYKEVRTLQDGDDLVRLGFDLENTQVEMLILFDASGKAVSLRCFDVARVTKEQYSKALMSCNALNNKMRWVKFCIGEEMNIHAEADALIHEASVTEVTVQLMIRMAAIVDEAYPVINKAIWS</sequence>
<evidence type="ECO:0000313" key="1">
    <source>
        <dbReference type="EMBL" id="RGB72429.1"/>
    </source>
</evidence>
<evidence type="ECO:0008006" key="5">
    <source>
        <dbReference type="Google" id="ProtNLM"/>
    </source>
</evidence>
<dbReference type="OrthoDB" id="2053303at2"/>
<dbReference type="RefSeq" id="WP_117529208.1">
    <property type="nucleotide sequence ID" value="NZ_JAQCWV010000011.1"/>
</dbReference>
<accession>A0A3E2TC34</accession>
<dbReference type="Pfam" id="PF10722">
    <property type="entry name" value="YbjN"/>
    <property type="match status" value="1"/>
</dbReference>